<protein>
    <recommendedName>
        <fullName evidence="1">Calcium-transporting P-type ATPase N-terminal autoinhibitory domain-containing protein</fullName>
    </recommendedName>
</protein>
<evidence type="ECO:0000313" key="3">
    <source>
        <dbReference type="Proteomes" id="UP001055439"/>
    </source>
</evidence>
<dbReference type="OrthoDB" id="785987at2759"/>
<accession>A0A9E7LCI9</accession>
<sequence>MDPRSPERYARQRDEECCLADAAAPAVVDEGEITCEDDAFDIPAKNAPVERLHRWRALGHSPKRSGEARRGPSASLHFQAVHFKEVSPGRLLEPRHQTFRASTRVKSGDRTSV</sequence>
<dbReference type="Pfam" id="PF12515">
    <property type="entry name" value="CaATP_NAI"/>
    <property type="match status" value="1"/>
</dbReference>
<organism evidence="2 3">
    <name type="scientific">Musa troglodytarum</name>
    <name type="common">fe'i banana</name>
    <dbReference type="NCBI Taxonomy" id="320322"/>
    <lineage>
        <taxon>Eukaryota</taxon>
        <taxon>Viridiplantae</taxon>
        <taxon>Streptophyta</taxon>
        <taxon>Embryophyta</taxon>
        <taxon>Tracheophyta</taxon>
        <taxon>Spermatophyta</taxon>
        <taxon>Magnoliopsida</taxon>
        <taxon>Liliopsida</taxon>
        <taxon>Zingiberales</taxon>
        <taxon>Musaceae</taxon>
        <taxon>Musa</taxon>
    </lineage>
</organism>
<dbReference type="GO" id="GO:0005516">
    <property type="term" value="F:calmodulin binding"/>
    <property type="evidence" value="ECO:0007669"/>
    <property type="project" value="InterPro"/>
</dbReference>
<dbReference type="AlphaFoldDB" id="A0A9E7LCI9"/>
<keyword evidence="3" id="KW-1185">Reference proteome</keyword>
<evidence type="ECO:0000313" key="2">
    <source>
        <dbReference type="EMBL" id="URE45785.1"/>
    </source>
</evidence>
<dbReference type="Proteomes" id="UP001055439">
    <property type="component" value="Chromosome 9"/>
</dbReference>
<feature type="domain" description="Calcium-transporting P-type ATPase N-terminal autoinhibitory" evidence="1">
    <location>
        <begin position="37"/>
        <end position="57"/>
    </location>
</feature>
<proteinExistence type="predicted"/>
<gene>
    <name evidence="2" type="ORF">MUK42_08692</name>
</gene>
<evidence type="ECO:0000259" key="1">
    <source>
        <dbReference type="Pfam" id="PF12515"/>
    </source>
</evidence>
<dbReference type="EMBL" id="CP097511">
    <property type="protein sequence ID" value="URE45785.1"/>
    <property type="molecule type" value="Genomic_DNA"/>
</dbReference>
<dbReference type="InterPro" id="IPR024750">
    <property type="entry name" value="Ca_ATPase_N_dom"/>
</dbReference>
<reference evidence="2" key="1">
    <citation type="submission" date="2022-05" db="EMBL/GenBank/DDBJ databases">
        <title>The Musa troglodytarum L. genome provides insights into the mechanism of non-climacteric behaviour and enrichment of carotenoids.</title>
        <authorList>
            <person name="Wang J."/>
        </authorList>
    </citation>
    <scope>NUCLEOTIDE SEQUENCE</scope>
    <source>
        <tissue evidence="2">Leaf</tissue>
    </source>
</reference>
<name>A0A9E7LCI9_9LILI</name>